<evidence type="ECO:0000313" key="3">
    <source>
        <dbReference type="Proteomes" id="UP000756387"/>
    </source>
</evidence>
<feature type="transmembrane region" description="Helical" evidence="1">
    <location>
        <begin position="145"/>
        <end position="164"/>
    </location>
</feature>
<keyword evidence="1" id="KW-0812">Transmembrane</keyword>
<dbReference type="EMBL" id="JADCSA010000001">
    <property type="protein sequence ID" value="MBE7323176.1"/>
    <property type="molecule type" value="Genomic_DNA"/>
</dbReference>
<feature type="transmembrane region" description="Helical" evidence="1">
    <location>
        <begin position="339"/>
        <end position="360"/>
    </location>
</feature>
<gene>
    <name evidence="2" type="ORF">IEQ44_00735</name>
</gene>
<proteinExistence type="predicted"/>
<organism evidence="2 3">
    <name type="scientific">Nocardioides malaquae</name>
    <dbReference type="NCBI Taxonomy" id="2773426"/>
    <lineage>
        <taxon>Bacteria</taxon>
        <taxon>Bacillati</taxon>
        <taxon>Actinomycetota</taxon>
        <taxon>Actinomycetes</taxon>
        <taxon>Propionibacteriales</taxon>
        <taxon>Nocardioidaceae</taxon>
        <taxon>Nocardioides</taxon>
    </lineage>
</organism>
<feature type="transmembrane region" description="Helical" evidence="1">
    <location>
        <begin position="170"/>
        <end position="188"/>
    </location>
</feature>
<feature type="transmembrane region" description="Helical" evidence="1">
    <location>
        <begin position="314"/>
        <end position="333"/>
    </location>
</feature>
<feature type="transmembrane region" description="Helical" evidence="1">
    <location>
        <begin position="411"/>
        <end position="431"/>
    </location>
</feature>
<name>A0ABR9RNN8_9ACTN</name>
<sequence length="623" mass="66283">MSHLQSEARPAGQRARRRAETRREEFSWWAEARDSFRSPAGMVAVLVIAVQAIWRGTTVAGGFFTQDDFLMLARATDEPMGWDHLTAAHSGEFSPIGNLLVWATTQVTGFSWGGVTFVVLLLQTLAALLTWVVLTQVLEDRWVKIPLLVVACFTPLTLGATLWWSLASTHLPTVVLLLVGFSTLLAHLRSSWRAGLPIAGVALVLVLLCSDRSLALPLVAFVVVAAMWPQESAGVRERLIGTATSYARLWLVLLVALVVRVLVGVGRDNSGFGWPQSFADVRHIAEQYVRQGISGLVGGPWTGTMSGTALEPDARWPLAVAAFVCLLLAAPIIRSLRDPVVAVAGVGLVLHFVLGAVVLILTKDGLSAMGMVSRFVADVAPSVVVLVALALRRTVVPDQVRRFVVPWPGLAASVLAVALLVSCAVTARAMVPTLKNEDDRAYVDYVREGLLIDPRIVLLDGPVPEGIMSSLFGSSARVSTVVGLLPEEPTFGMPSEVLRMVDGAGILREVDLTLTVPSAPAPEGDCGYAVTGQRTTIPMSGPVAAGNHVLEISYLTGGDTYAEVQAGEETIRIPIRSGVHTIQVPVRTAFSNVTLTLENPGQTVCVGGLSAGVPTPAPLITSP</sequence>
<evidence type="ECO:0000256" key="1">
    <source>
        <dbReference type="SAM" id="Phobius"/>
    </source>
</evidence>
<accession>A0ABR9RNN8</accession>
<evidence type="ECO:0000313" key="2">
    <source>
        <dbReference type="EMBL" id="MBE7323176.1"/>
    </source>
</evidence>
<keyword evidence="1" id="KW-1133">Transmembrane helix</keyword>
<comment type="caution">
    <text evidence="2">The sequence shown here is derived from an EMBL/GenBank/DDBJ whole genome shotgun (WGS) entry which is preliminary data.</text>
</comment>
<reference evidence="2 3" key="1">
    <citation type="submission" date="2020-10" db="EMBL/GenBank/DDBJ databases">
        <title>Nocardioides sp. isolated from sludge.</title>
        <authorList>
            <person name="Zhang X."/>
        </authorList>
    </citation>
    <scope>NUCLEOTIDE SEQUENCE [LARGE SCALE GENOMIC DNA]</scope>
    <source>
        <strain evidence="2 3">Y6</strain>
    </source>
</reference>
<keyword evidence="3" id="KW-1185">Reference proteome</keyword>
<feature type="transmembrane region" description="Helical" evidence="1">
    <location>
        <begin position="248"/>
        <end position="266"/>
    </location>
</feature>
<feature type="transmembrane region" description="Helical" evidence="1">
    <location>
        <begin position="43"/>
        <end position="64"/>
    </location>
</feature>
<protein>
    <submittedName>
        <fullName evidence="2">Uncharacterized protein</fullName>
    </submittedName>
</protein>
<feature type="transmembrane region" description="Helical" evidence="1">
    <location>
        <begin position="372"/>
        <end position="391"/>
    </location>
</feature>
<dbReference type="Proteomes" id="UP000756387">
    <property type="component" value="Unassembled WGS sequence"/>
</dbReference>
<keyword evidence="1" id="KW-0472">Membrane</keyword>
<dbReference type="RefSeq" id="WP_193636511.1">
    <property type="nucleotide sequence ID" value="NZ_JADCSA010000001.1"/>
</dbReference>
<feature type="transmembrane region" description="Helical" evidence="1">
    <location>
        <begin position="110"/>
        <end position="133"/>
    </location>
</feature>